<reference evidence="2 3" key="1">
    <citation type="journal article" date="2019" name="Int. J. Syst. Evol. Microbiol.">
        <title>The Global Catalogue of Microorganisms (GCM) 10K type strain sequencing project: providing services to taxonomists for standard genome sequencing and annotation.</title>
        <authorList>
            <consortium name="The Broad Institute Genomics Platform"/>
            <consortium name="The Broad Institute Genome Sequencing Center for Infectious Disease"/>
            <person name="Wu L."/>
            <person name="Ma J."/>
        </authorList>
    </citation>
    <scope>NUCLEOTIDE SEQUENCE [LARGE SCALE GENOMIC DNA]</scope>
    <source>
        <strain evidence="2 3">PSR21</strain>
    </source>
</reference>
<dbReference type="InterPro" id="IPR055768">
    <property type="entry name" value="DUF7344"/>
</dbReference>
<evidence type="ECO:0000259" key="1">
    <source>
        <dbReference type="Pfam" id="PF24035"/>
    </source>
</evidence>
<dbReference type="Proteomes" id="UP001596547">
    <property type="component" value="Unassembled WGS sequence"/>
</dbReference>
<evidence type="ECO:0000313" key="2">
    <source>
        <dbReference type="EMBL" id="MFC7319151.1"/>
    </source>
</evidence>
<gene>
    <name evidence="2" type="ORF">ACFQPE_20490</name>
</gene>
<dbReference type="AlphaFoldDB" id="A0ABD6AG58"/>
<comment type="caution">
    <text evidence="2">The sequence shown here is derived from an EMBL/GenBank/DDBJ whole genome shotgun (WGS) entry which is preliminary data.</text>
</comment>
<sequence>MNEESAADRWEALLADRRRRYLLYCLYRFTPPLQLADIAHQLTIWEIGEPADDHLDERLQIYMALYHDHLPALVDARLVDYHQDKDTVEFGSMAEQREGTLKRVVRSDIAEIQQAERRIVDCERNR</sequence>
<name>A0ABD6AG58_9EURY</name>
<dbReference type="GeneID" id="79317657"/>
<accession>A0ABD6AG58</accession>
<organism evidence="2 3">
    <name type="scientific">Halomarina halobia</name>
    <dbReference type="NCBI Taxonomy" id="3033386"/>
    <lineage>
        <taxon>Archaea</taxon>
        <taxon>Methanobacteriati</taxon>
        <taxon>Methanobacteriota</taxon>
        <taxon>Stenosarchaea group</taxon>
        <taxon>Halobacteria</taxon>
        <taxon>Halobacteriales</taxon>
        <taxon>Natronomonadaceae</taxon>
        <taxon>Halomarina</taxon>
    </lineage>
</organism>
<feature type="domain" description="DUF7344" evidence="1">
    <location>
        <begin position="13"/>
        <end position="89"/>
    </location>
</feature>
<dbReference type="RefSeq" id="WP_276306025.1">
    <property type="nucleotide sequence ID" value="NZ_CP119993.1"/>
</dbReference>
<dbReference type="EMBL" id="JBHTBF010000003">
    <property type="protein sequence ID" value="MFC7319151.1"/>
    <property type="molecule type" value="Genomic_DNA"/>
</dbReference>
<dbReference type="Pfam" id="PF24035">
    <property type="entry name" value="DUF7344"/>
    <property type="match status" value="1"/>
</dbReference>
<keyword evidence="3" id="KW-1185">Reference proteome</keyword>
<proteinExistence type="predicted"/>
<protein>
    <recommendedName>
        <fullName evidence="1">DUF7344 domain-containing protein</fullName>
    </recommendedName>
</protein>
<evidence type="ECO:0000313" key="3">
    <source>
        <dbReference type="Proteomes" id="UP001596547"/>
    </source>
</evidence>